<comment type="caution">
    <text evidence="4">The sequence shown here is derived from an EMBL/GenBank/DDBJ whole genome shotgun (WGS) entry which is preliminary data.</text>
</comment>
<dbReference type="Gene3D" id="1.10.10.10">
    <property type="entry name" value="Winged helix-like DNA-binding domain superfamily/Winged helix DNA-binding domain"/>
    <property type="match status" value="1"/>
</dbReference>
<dbReference type="Proteomes" id="UP000646827">
    <property type="component" value="Unassembled WGS sequence"/>
</dbReference>
<dbReference type="Pfam" id="PF25340">
    <property type="entry name" value="BCD_RFX"/>
    <property type="match status" value="1"/>
</dbReference>
<evidence type="ECO:0000259" key="3">
    <source>
        <dbReference type="PROSITE" id="PS51526"/>
    </source>
</evidence>
<evidence type="ECO:0000256" key="2">
    <source>
        <dbReference type="SAM" id="MobiDB-lite"/>
    </source>
</evidence>
<dbReference type="InterPro" id="IPR057321">
    <property type="entry name" value="RFX1-4/6/8-like_BCD"/>
</dbReference>
<dbReference type="Pfam" id="PF02257">
    <property type="entry name" value="RFX_DNA_binding"/>
    <property type="match status" value="1"/>
</dbReference>
<dbReference type="GO" id="GO:0000978">
    <property type="term" value="F:RNA polymerase II cis-regulatory region sequence-specific DNA binding"/>
    <property type="evidence" value="ECO:0007669"/>
    <property type="project" value="TreeGrafter"/>
</dbReference>
<dbReference type="SUPFAM" id="SSF46785">
    <property type="entry name" value="Winged helix' DNA-binding domain"/>
    <property type="match status" value="1"/>
</dbReference>
<gene>
    <name evidence="4" type="ORF">INT45_005805</name>
</gene>
<dbReference type="InterPro" id="IPR036388">
    <property type="entry name" value="WH-like_DNA-bd_sf"/>
</dbReference>
<dbReference type="InterPro" id="IPR039779">
    <property type="entry name" value="RFX-like"/>
</dbReference>
<feature type="compositionally biased region" description="Low complexity" evidence="2">
    <location>
        <begin position="302"/>
        <end position="313"/>
    </location>
</feature>
<feature type="compositionally biased region" description="Low complexity" evidence="2">
    <location>
        <begin position="692"/>
        <end position="709"/>
    </location>
</feature>
<accession>A0A8H7SC80</accession>
<feature type="compositionally biased region" description="Basic residues" evidence="2">
    <location>
        <begin position="1"/>
        <end position="10"/>
    </location>
</feature>
<dbReference type="PROSITE" id="PS51526">
    <property type="entry name" value="RFX_DBD"/>
    <property type="match status" value="1"/>
</dbReference>
<dbReference type="OrthoDB" id="10056949at2759"/>
<proteinExistence type="predicted"/>
<dbReference type="PANTHER" id="PTHR12619">
    <property type="entry name" value="RFX TRANSCRIPTION FACTOR FAMILY"/>
    <property type="match status" value="1"/>
</dbReference>
<dbReference type="PANTHER" id="PTHR12619:SF5">
    <property type="entry name" value="TRANSCRIPTION FACTOR RFX4"/>
    <property type="match status" value="1"/>
</dbReference>
<feature type="region of interest" description="Disordered" evidence="2">
    <location>
        <begin position="302"/>
        <end position="335"/>
    </location>
</feature>
<feature type="region of interest" description="Disordered" evidence="2">
    <location>
        <begin position="642"/>
        <end position="709"/>
    </location>
</feature>
<keyword evidence="5" id="KW-1185">Reference proteome</keyword>
<feature type="compositionally biased region" description="Basic and acidic residues" evidence="2">
    <location>
        <begin position="89"/>
        <end position="98"/>
    </location>
</feature>
<feature type="compositionally biased region" description="Low complexity" evidence="2">
    <location>
        <begin position="11"/>
        <end position="29"/>
    </location>
</feature>
<organism evidence="4 5">
    <name type="scientific">Circinella minor</name>
    <dbReference type="NCBI Taxonomy" id="1195481"/>
    <lineage>
        <taxon>Eukaryota</taxon>
        <taxon>Fungi</taxon>
        <taxon>Fungi incertae sedis</taxon>
        <taxon>Mucoromycota</taxon>
        <taxon>Mucoromycotina</taxon>
        <taxon>Mucoromycetes</taxon>
        <taxon>Mucorales</taxon>
        <taxon>Lichtheimiaceae</taxon>
        <taxon>Circinella</taxon>
    </lineage>
</organism>
<feature type="region of interest" description="Disordered" evidence="2">
    <location>
        <begin position="1"/>
        <end position="159"/>
    </location>
</feature>
<evidence type="ECO:0000313" key="5">
    <source>
        <dbReference type="Proteomes" id="UP000646827"/>
    </source>
</evidence>
<feature type="compositionally biased region" description="Polar residues" evidence="2">
    <location>
        <begin position="30"/>
        <end position="81"/>
    </location>
</feature>
<evidence type="ECO:0000256" key="1">
    <source>
        <dbReference type="ARBA" id="ARBA00023125"/>
    </source>
</evidence>
<sequence>MARLKNRLHRGTTSSSRGGQQQQQGGNSNIGDNITSNLPTYSSSQERPTLHGRQSTHSSSTLPNVNVTMPINNAGHDNNNDPLPRRSARIRERSAETNREDEEEVDQLQQEHRQQEAPGEPMDLESVTTRTATATPGPDSPGSITASRRGGTRHGVQTENEDSRFVLRWVQDNYQYEQDHNVPRSGMYEHYRTTCERYNMNPVNSATFGKLIRHIFANITTRRLAMEGTVNTSTSSAAAEVQVSSRTRSFLMSSSSGTTLPSYRGANEFINISSTGEQTAPPSSYAYPNIYSSSSGMPLSSSSSVIGEHSSLSASIPPPLKRHRTSNEQQRTQQQDIRLPSFALSTFAEQSDVMMEFANVYEQHCMEILSMIRIGQLRSIYGSLVGFYQMLPDRFRTLIDDHPETVEAIWRWDCALYDSIIISMLPTVQSPLSYEMNRGLREYTRELESYLAQSLDGYPDVLRERKQTVARMFISKFRRHLKLNQMAQAAAALLRRPNTLEPMLNDWKRVDIPSILDQALWVCDCSGTKVEKIMIDDVGHLLQAESNLDSWITWMKNVVDLYMTDHQQLANGNLGYFLFHAKQCVLKWSTYTSLILKDMTLSGAKSIDQFRILVLFFDDMMQFLVESRVAKAIPLLPLQRQDPSITHHHNRGSSYQDQTLGNSSANRSGQNTSYNASSSTMLETPPPSTSASSRQDIHSQQQQQETQSS</sequence>
<feature type="compositionally biased region" description="Polar residues" evidence="2">
    <location>
        <begin position="652"/>
        <end position="682"/>
    </location>
</feature>
<name>A0A8H7SC80_9FUNG</name>
<dbReference type="GO" id="GO:0000981">
    <property type="term" value="F:DNA-binding transcription factor activity, RNA polymerase II-specific"/>
    <property type="evidence" value="ECO:0007669"/>
    <property type="project" value="TreeGrafter"/>
</dbReference>
<protein>
    <recommendedName>
        <fullName evidence="3">RFX-type winged-helix domain-containing protein</fullName>
    </recommendedName>
</protein>
<feature type="domain" description="RFX-type winged-helix" evidence="3">
    <location>
        <begin position="166"/>
        <end position="276"/>
    </location>
</feature>
<keyword evidence="1" id="KW-0238">DNA-binding</keyword>
<dbReference type="EMBL" id="JAEPRB010000013">
    <property type="protein sequence ID" value="KAG2226840.1"/>
    <property type="molecule type" value="Genomic_DNA"/>
</dbReference>
<evidence type="ECO:0000313" key="4">
    <source>
        <dbReference type="EMBL" id="KAG2226840.1"/>
    </source>
</evidence>
<dbReference type="InterPro" id="IPR003150">
    <property type="entry name" value="DNA-bd_RFX"/>
</dbReference>
<reference evidence="4 5" key="1">
    <citation type="submission" date="2020-12" db="EMBL/GenBank/DDBJ databases">
        <title>Metabolic potential, ecology and presence of endohyphal bacteria is reflected in genomic diversity of Mucoromycotina.</title>
        <authorList>
            <person name="Muszewska A."/>
            <person name="Okrasinska A."/>
            <person name="Steczkiewicz K."/>
            <person name="Drgas O."/>
            <person name="Orlowska M."/>
            <person name="Perlinska-Lenart U."/>
            <person name="Aleksandrzak-Piekarczyk T."/>
            <person name="Szatraj K."/>
            <person name="Zielenkiewicz U."/>
            <person name="Pilsyk S."/>
            <person name="Malc E."/>
            <person name="Mieczkowski P."/>
            <person name="Kruszewska J.S."/>
            <person name="Biernat P."/>
            <person name="Pawlowska J."/>
        </authorList>
    </citation>
    <scope>NUCLEOTIDE SEQUENCE [LARGE SCALE GENOMIC DNA]</scope>
    <source>
        <strain evidence="4 5">CBS 142.35</strain>
    </source>
</reference>
<dbReference type="AlphaFoldDB" id="A0A8H7SC80"/>
<dbReference type="InterPro" id="IPR036390">
    <property type="entry name" value="WH_DNA-bd_sf"/>
</dbReference>